<dbReference type="InterPro" id="IPR029058">
    <property type="entry name" value="AB_hydrolase_fold"/>
</dbReference>
<gene>
    <name evidence="3" type="ORF">Tco_0908465</name>
</gene>
<dbReference type="Proteomes" id="UP001151760">
    <property type="component" value="Unassembled WGS sequence"/>
</dbReference>
<evidence type="ECO:0000259" key="2">
    <source>
        <dbReference type="Pfam" id="PF13960"/>
    </source>
</evidence>
<protein>
    <submittedName>
        <fullName evidence="3">Serine carboxypeptidase-like protein 13 isoform X1</fullName>
    </submittedName>
</protein>
<feature type="domain" description="DUF4218" evidence="2">
    <location>
        <begin position="180"/>
        <end position="234"/>
    </location>
</feature>
<evidence type="ECO:0000256" key="1">
    <source>
        <dbReference type="ARBA" id="ARBA00009431"/>
    </source>
</evidence>
<reference evidence="3" key="1">
    <citation type="journal article" date="2022" name="Int. J. Mol. Sci.">
        <title>Draft Genome of Tanacetum Coccineum: Genomic Comparison of Closely Related Tanacetum-Family Plants.</title>
        <authorList>
            <person name="Yamashiro T."/>
            <person name="Shiraishi A."/>
            <person name="Nakayama K."/>
            <person name="Satake H."/>
        </authorList>
    </citation>
    <scope>NUCLEOTIDE SEQUENCE</scope>
</reference>
<dbReference type="PRINTS" id="PR00724">
    <property type="entry name" value="CRBOXYPTASEC"/>
</dbReference>
<dbReference type="Gene3D" id="3.40.50.1820">
    <property type="entry name" value="alpha/beta hydrolase"/>
    <property type="match status" value="1"/>
</dbReference>
<evidence type="ECO:0000313" key="4">
    <source>
        <dbReference type="Proteomes" id="UP001151760"/>
    </source>
</evidence>
<dbReference type="InterPro" id="IPR001563">
    <property type="entry name" value="Peptidase_S10"/>
</dbReference>
<keyword evidence="4" id="KW-1185">Reference proteome</keyword>
<dbReference type="PANTHER" id="PTHR11802">
    <property type="entry name" value="SERINE PROTEASE FAMILY S10 SERINE CARBOXYPEPTIDASE"/>
    <property type="match status" value="1"/>
</dbReference>
<reference evidence="3" key="2">
    <citation type="submission" date="2022-01" db="EMBL/GenBank/DDBJ databases">
        <authorList>
            <person name="Yamashiro T."/>
            <person name="Shiraishi A."/>
            <person name="Satake H."/>
            <person name="Nakayama K."/>
        </authorList>
    </citation>
    <scope>NUCLEOTIDE SEQUENCE</scope>
</reference>
<sequence>MLWITGGPGCSSISGILFEIGPIQFKAAPYNGSLPSLIPRPHSWTETASIIFLDFPVGTGFSYAKTTHGSHTTDLQSSDQAYEFMIKWLGNHPQFIPNEFYVGGDSYSGIPVPIITQLISDGNGAGIEPCINLKGARMQWELKLHCQIYNRIISLVKSMLPQDAVLPDDFYNRIFRDICLTVIDSKHIETLEKNIVETLCKLEKIFPPSFFDSMEHLPIHLAYEARVGGPEQYR</sequence>
<dbReference type="PANTHER" id="PTHR11802:SF29">
    <property type="entry name" value="SERINE CARBOXYPEPTIDASE-LIKE 19"/>
    <property type="match status" value="1"/>
</dbReference>
<dbReference type="SUPFAM" id="SSF53474">
    <property type="entry name" value="alpha/beta-Hydrolases"/>
    <property type="match status" value="1"/>
</dbReference>
<proteinExistence type="inferred from homology"/>
<organism evidence="3 4">
    <name type="scientific">Tanacetum coccineum</name>
    <dbReference type="NCBI Taxonomy" id="301880"/>
    <lineage>
        <taxon>Eukaryota</taxon>
        <taxon>Viridiplantae</taxon>
        <taxon>Streptophyta</taxon>
        <taxon>Embryophyta</taxon>
        <taxon>Tracheophyta</taxon>
        <taxon>Spermatophyta</taxon>
        <taxon>Magnoliopsida</taxon>
        <taxon>eudicotyledons</taxon>
        <taxon>Gunneridae</taxon>
        <taxon>Pentapetalae</taxon>
        <taxon>asterids</taxon>
        <taxon>campanulids</taxon>
        <taxon>Asterales</taxon>
        <taxon>Asteraceae</taxon>
        <taxon>Asteroideae</taxon>
        <taxon>Anthemideae</taxon>
        <taxon>Anthemidinae</taxon>
        <taxon>Tanacetum</taxon>
    </lineage>
</organism>
<dbReference type="Pfam" id="PF00450">
    <property type="entry name" value="Peptidase_S10"/>
    <property type="match status" value="1"/>
</dbReference>
<evidence type="ECO:0000313" key="3">
    <source>
        <dbReference type="EMBL" id="GJT28190.1"/>
    </source>
</evidence>
<dbReference type="EMBL" id="BQNB010014439">
    <property type="protein sequence ID" value="GJT28190.1"/>
    <property type="molecule type" value="Genomic_DNA"/>
</dbReference>
<dbReference type="InterPro" id="IPR025452">
    <property type="entry name" value="DUF4218"/>
</dbReference>
<accession>A0ABQ5CME6</accession>
<dbReference type="Pfam" id="PF13960">
    <property type="entry name" value="DUF4218"/>
    <property type="match status" value="1"/>
</dbReference>
<comment type="similarity">
    <text evidence="1">Belongs to the peptidase S10 family.</text>
</comment>
<comment type="caution">
    <text evidence="3">The sequence shown here is derived from an EMBL/GenBank/DDBJ whole genome shotgun (WGS) entry which is preliminary data.</text>
</comment>
<name>A0ABQ5CME6_9ASTR</name>